<evidence type="ECO:0000256" key="1">
    <source>
        <dbReference type="ARBA" id="ARBA00006484"/>
    </source>
</evidence>
<protein>
    <submittedName>
        <fullName evidence="15">FabG Dehydrogenases with different specificities (Related to short-chain alcohol dehydrogenases)</fullName>
    </submittedName>
</protein>
<dbReference type="PRINTS" id="PR00080">
    <property type="entry name" value="SDRFAMILY"/>
</dbReference>
<dbReference type="EMBL" id="LR796443">
    <property type="protein sequence ID" value="CAB4145087.1"/>
    <property type="molecule type" value="Genomic_DNA"/>
</dbReference>
<dbReference type="EMBL" id="LR797395">
    <property type="protein sequence ID" value="CAB4213221.1"/>
    <property type="molecule type" value="Genomic_DNA"/>
</dbReference>
<evidence type="ECO:0000313" key="5">
    <source>
        <dbReference type="EMBL" id="CAB4156571.1"/>
    </source>
</evidence>
<evidence type="ECO:0000313" key="4">
    <source>
        <dbReference type="EMBL" id="CAB4145087.1"/>
    </source>
</evidence>
<dbReference type="EMBL" id="LR796698">
    <property type="protein sequence ID" value="CAB4160392.1"/>
    <property type="molecule type" value="Genomic_DNA"/>
</dbReference>
<reference evidence="15" key="1">
    <citation type="submission" date="2020-05" db="EMBL/GenBank/DDBJ databases">
        <authorList>
            <person name="Chiriac C."/>
            <person name="Salcher M."/>
            <person name="Ghai R."/>
            <person name="Kavagutti S V."/>
        </authorList>
    </citation>
    <scope>NUCLEOTIDE SEQUENCE</scope>
</reference>
<dbReference type="InterPro" id="IPR002347">
    <property type="entry name" value="SDR_fam"/>
</dbReference>
<dbReference type="EMBL" id="LR796762">
    <property type="protein sequence ID" value="CAB4164781.1"/>
    <property type="molecule type" value="Genomic_DNA"/>
</dbReference>
<evidence type="ECO:0000313" key="10">
    <source>
        <dbReference type="EMBL" id="CAB4191787.1"/>
    </source>
</evidence>
<keyword evidence="2" id="KW-0521">NADP</keyword>
<comment type="similarity">
    <text evidence="1">Belongs to the short-chain dehydrogenases/reductases (SDR) family.</text>
</comment>
<evidence type="ECO:0000256" key="3">
    <source>
        <dbReference type="ARBA" id="ARBA00023002"/>
    </source>
</evidence>
<proteinExistence type="inferred from homology"/>
<dbReference type="EMBL" id="LR797452">
    <property type="protein sequence ID" value="CAB4217999.1"/>
    <property type="molecule type" value="Genomic_DNA"/>
</dbReference>
<evidence type="ECO:0000313" key="7">
    <source>
        <dbReference type="EMBL" id="CAB4164781.1"/>
    </source>
</evidence>
<dbReference type="EMBL" id="LR797305">
    <property type="protein sequence ID" value="CAB4200779.1"/>
    <property type="molecule type" value="Genomic_DNA"/>
</dbReference>
<evidence type="ECO:0000256" key="2">
    <source>
        <dbReference type="ARBA" id="ARBA00022857"/>
    </source>
</evidence>
<dbReference type="InterPro" id="IPR020904">
    <property type="entry name" value="Sc_DH/Rdtase_CS"/>
</dbReference>
<sequence length="258" mass="27594">MNNLFSLKDRVAAVTGGSRGIGEMITKGLLQNGCSRVYIVSRTAEQSCETSENLKEYGECIPCVADVSTREGIDRFFLDISKNEKSLDILVNNAGAYCSAPFSEYGEECWDYTVNINMKTPFFLTQKLAPLLINAHKTKGHLAKVINIASICGMSIDGNEAFAYTASKAGLIHLTKSLGTKLIKEGIAVTAIAPGAFPSDMHPAARDAQEIVIPQIPANRVGHENDIIGATVYLASNAGDYVVGSTIVVDGGSVWLNS</sequence>
<dbReference type="EMBL" id="LR796878">
    <property type="protein sequence ID" value="CAB4172323.1"/>
    <property type="molecule type" value="Genomic_DNA"/>
</dbReference>
<dbReference type="FunFam" id="3.40.50.720:FF:000084">
    <property type="entry name" value="Short-chain dehydrogenase reductase"/>
    <property type="match status" value="1"/>
</dbReference>
<evidence type="ECO:0000313" key="6">
    <source>
        <dbReference type="EMBL" id="CAB4160392.1"/>
    </source>
</evidence>
<organism evidence="15">
    <name type="scientific">uncultured Caudovirales phage</name>
    <dbReference type="NCBI Taxonomy" id="2100421"/>
    <lineage>
        <taxon>Viruses</taxon>
        <taxon>Duplodnaviria</taxon>
        <taxon>Heunggongvirae</taxon>
        <taxon>Uroviricota</taxon>
        <taxon>Caudoviricetes</taxon>
        <taxon>Peduoviridae</taxon>
        <taxon>Maltschvirus</taxon>
        <taxon>Maltschvirus maltsch</taxon>
    </lineage>
</organism>
<dbReference type="Gene3D" id="3.40.50.720">
    <property type="entry name" value="NAD(P)-binding Rossmann-like Domain"/>
    <property type="match status" value="1"/>
</dbReference>
<dbReference type="EMBL" id="LR797177">
    <property type="protein sequence ID" value="CAB4191787.1"/>
    <property type="molecule type" value="Genomic_DNA"/>
</dbReference>
<evidence type="ECO:0000313" key="12">
    <source>
        <dbReference type="EMBL" id="CAB4213221.1"/>
    </source>
</evidence>
<dbReference type="InterPro" id="IPR036291">
    <property type="entry name" value="NAD(P)-bd_dom_sf"/>
</dbReference>
<evidence type="ECO:0000313" key="13">
    <source>
        <dbReference type="EMBL" id="CAB4217999.1"/>
    </source>
</evidence>
<evidence type="ECO:0000313" key="15">
    <source>
        <dbReference type="EMBL" id="CAB5228623.1"/>
    </source>
</evidence>
<dbReference type="PRINTS" id="PR00081">
    <property type="entry name" value="GDHRDH"/>
</dbReference>
<dbReference type="PANTHER" id="PTHR43618:SF8">
    <property type="entry name" value="7ALPHA-HYDROXYSTEROID DEHYDROGENASE"/>
    <property type="match status" value="1"/>
</dbReference>
<dbReference type="EMBL" id="LR796644">
    <property type="protein sequence ID" value="CAB4156571.1"/>
    <property type="molecule type" value="Genomic_DNA"/>
</dbReference>
<evidence type="ECO:0000313" key="11">
    <source>
        <dbReference type="EMBL" id="CAB4200779.1"/>
    </source>
</evidence>
<dbReference type="EMBL" id="LR796961">
    <property type="protein sequence ID" value="CAB4178294.1"/>
    <property type="molecule type" value="Genomic_DNA"/>
</dbReference>
<dbReference type="InterPro" id="IPR052178">
    <property type="entry name" value="Sec_Metab_Biosynth_SDR"/>
</dbReference>
<dbReference type="EMBL" id="LR798341">
    <property type="protein sequence ID" value="CAB5225233.1"/>
    <property type="molecule type" value="Genomic_DNA"/>
</dbReference>
<dbReference type="PANTHER" id="PTHR43618">
    <property type="entry name" value="7-ALPHA-HYDROXYSTEROID DEHYDROGENASE"/>
    <property type="match status" value="1"/>
</dbReference>
<accession>A0A6J7XFJ1</accession>
<dbReference type="Pfam" id="PF00106">
    <property type="entry name" value="adh_short"/>
    <property type="match status" value="1"/>
</dbReference>
<evidence type="ECO:0000313" key="8">
    <source>
        <dbReference type="EMBL" id="CAB4172323.1"/>
    </source>
</evidence>
<evidence type="ECO:0000313" key="9">
    <source>
        <dbReference type="EMBL" id="CAB4178294.1"/>
    </source>
</evidence>
<dbReference type="SUPFAM" id="SSF51735">
    <property type="entry name" value="NAD(P)-binding Rossmann-fold domains"/>
    <property type="match status" value="1"/>
</dbReference>
<keyword evidence="3" id="KW-0560">Oxidoreductase</keyword>
<name>A0A6J7XFJ1_9CAUD</name>
<dbReference type="PROSITE" id="PS00061">
    <property type="entry name" value="ADH_SHORT"/>
    <property type="match status" value="1"/>
</dbReference>
<gene>
    <name evidence="9" type="ORF">UFOVP1002_53</name>
    <name evidence="10" type="ORF">UFOVP1217_142</name>
    <name evidence="11" type="ORF">UFOVP1343_126</name>
    <name evidence="12" type="ORF">UFOVP1438_175</name>
    <name evidence="15" type="ORF">UFOVP1541_10</name>
    <name evidence="13" type="ORF">UFOVP1592_171</name>
    <name evidence="4" type="ORF">UFOVP465_32</name>
    <name evidence="5" type="ORF">UFOVP666_78</name>
    <name evidence="6" type="ORF">UFOVP727_155</name>
    <name evidence="14" type="ORF">UFOVP741_158</name>
    <name evidence="7" type="ORF">UFOVP819_106</name>
    <name evidence="8" type="ORF">UFOVP926_166</name>
</gene>
<dbReference type="GO" id="GO:0008709">
    <property type="term" value="F:cholate 7-alpha-dehydrogenase (NAD+) activity"/>
    <property type="evidence" value="ECO:0007669"/>
    <property type="project" value="TreeGrafter"/>
</dbReference>
<evidence type="ECO:0000313" key="14">
    <source>
        <dbReference type="EMBL" id="CAB5225233.1"/>
    </source>
</evidence>
<dbReference type="EMBL" id="LR798395">
    <property type="protein sequence ID" value="CAB5228623.1"/>
    <property type="molecule type" value="Genomic_DNA"/>
</dbReference>